<sequence length="78" mass="9586">MLQREITPSTIRIDEYSMHFFHLHFSYNFWERDRAKFNHSCSPNYLERWLKAFDVLHCDILYILLLSCFGYWTFGNIS</sequence>
<accession>A0AAP0JIX9</accession>
<evidence type="ECO:0000313" key="3">
    <source>
        <dbReference type="Proteomes" id="UP001420932"/>
    </source>
</evidence>
<dbReference type="EMBL" id="JBBNAF010000006">
    <property type="protein sequence ID" value="KAK9134908.1"/>
    <property type="molecule type" value="Genomic_DNA"/>
</dbReference>
<evidence type="ECO:0000313" key="2">
    <source>
        <dbReference type="EMBL" id="KAK9134908.1"/>
    </source>
</evidence>
<keyword evidence="1" id="KW-0812">Transmembrane</keyword>
<feature type="transmembrane region" description="Helical" evidence="1">
    <location>
        <begin position="55"/>
        <end position="74"/>
    </location>
</feature>
<name>A0AAP0JIX9_9MAGN</name>
<keyword evidence="1" id="KW-0472">Membrane</keyword>
<protein>
    <submittedName>
        <fullName evidence="2">Uncharacterized protein</fullName>
    </submittedName>
</protein>
<dbReference type="AlphaFoldDB" id="A0AAP0JIX9"/>
<dbReference type="Proteomes" id="UP001420932">
    <property type="component" value="Unassembled WGS sequence"/>
</dbReference>
<keyword evidence="1" id="KW-1133">Transmembrane helix</keyword>
<keyword evidence="3" id="KW-1185">Reference proteome</keyword>
<organism evidence="2 3">
    <name type="scientific">Stephania yunnanensis</name>
    <dbReference type="NCBI Taxonomy" id="152371"/>
    <lineage>
        <taxon>Eukaryota</taxon>
        <taxon>Viridiplantae</taxon>
        <taxon>Streptophyta</taxon>
        <taxon>Embryophyta</taxon>
        <taxon>Tracheophyta</taxon>
        <taxon>Spermatophyta</taxon>
        <taxon>Magnoliopsida</taxon>
        <taxon>Ranunculales</taxon>
        <taxon>Menispermaceae</taxon>
        <taxon>Menispermoideae</taxon>
        <taxon>Cissampelideae</taxon>
        <taxon>Stephania</taxon>
    </lineage>
</organism>
<evidence type="ECO:0000256" key="1">
    <source>
        <dbReference type="SAM" id="Phobius"/>
    </source>
</evidence>
<reference evidence="2 3" key="1">
    <citation type="submission" date="2024-01" db="EMBL/GenBank/DDBJ databases">
        <title>Genome assemblies of Stephania.</title>
        <authorList>
            <person name="Yang L."/>
        </authorList>
    </citation>
    <scope>NUCLEOTIDE SEQUENCE [LARGE SCALE GENOMIC DNA]</scope>
    <source>
        <strain evidence="2">YNDBR</strain>
        <tissue evidence="2">Leaf</tissue>
    </source>
</reference>
<comment type="caution">
    <text evidence="2">The sequence shown here is derived from an EMBL/GenBank/DDBJ whole genome shotgun (WGS) entry which is preliminary data.</text>
</comment>
<proteinExistence type="predicted"/>
<gene>
    <name evidence="2" type="ORF">Syun_014238</name>
</gene>